<feature type="compositionally biased region" description="Basic and acidic residues" evidence="1">
    <location>
        <begin position="368"/>
        <end position="379"/>
    </location>
</feature>
<feature type="compositionally biased region" description="Acidic residues" evidence="1">
    <location>
        <begin position="380"/>
        <end position="390"/>
    </location>
</feature>
<accession>A0A409X0M0</accession>
<feature type="region of interest" description="Disordered" evidence="1">
    <location>
        <begin position="123"/>
        <end position="238"/>
    </location>
</feature>
<dbReference type="EMBL" id="NHTK01004914">
    <property type="protein sequence ID" value="PPQ84249.1"/>
    <property type="molecule type" value="Genomic_DNA"/>
</dbReference>
<keyword evidence="3" id="KW-1185">Reference proteome</keyword>
<organism evidence="2 3">
    <name type="scientific">Panaeolus cyanescens</name>
    <dbReference type="NCBI Taxonomy" id="181874"/>
    <lineage>
        <taxon>Eukaryota</taxon>
        <taxon>Fungi</taxon>
        <taxon>Dikarya</taxon>
        <taxon>Basidiomycota</taxon>
        <taxon>Agaricomycotina</taxon>
        <taxon>Agaricomycetes</taxon>
        <taxon>Agaricomycetidae</taxon>
        <taxon>Agaricales</taxon>
        <taxon>Agaricineae</taxon>
        <taxon>Galeropsidaceae</taxon>
        <taxon>Panaeolus</taxon>
    </lineage>
</organism>
<protein>
    <submittedName>
        <fullName evidence="2">Uncharacterized protein</fullName>
    </submittedName>
</protein>
<feature type="compositionally biased region" description="Polar residues" evidence="1">
    <location>
        <begin position="25"/>
        <end position="35"/>
    </location>
</feature>
<feature type="compositionally biased region" description="Acidic residues" evidence="1">
    <location>
        <begin position="302"/>
        <end position="312"/>
    </location>
</feature>
<feature type="non-terminal residue" evidence="2">
    <location>
        <position position="390"/>
    </location>
</feature>
<dbReference type="InParanoid" id="A0A409X0M0"/>
<feature type="compositionally biased region" description="Basic and acidic residues" evidence="1">
    <location>
        <begin position="123"/>
        <end position="132"/>
    </location>
</feature>
<comment type="caution">
    <text evidence="2">The sequence shown here is derived from an EMBL/GenBank/DDBJ whole genome shotgun (WGS) entry which is preliminary data.</text>
</comment>
<feature type="compositionally biased region" description="Polar residues" evidence="1">
    <location>
        <begin position="136"/>
        <end position="146"/>
    </location>
</feature>
<reference evidence="2 3" key="1">
    <citation type="journal article" date="2018" name="Evol. Lett.">
        <title>Horizontal gene cluster transfer increased hallucinogenic mushroom diversity.</title>
        <authorList>
            <person name="Reynolds H.T."/>
            <person name="Vijayakumar V."/>
            <person name="Gluck-Thaler E."/>
            <person name="Korotkin H.B."/>
            <person name="Matheny P.B."/>
            <person name="Slot J.C."/>
        </authorList>
    </citation>
    <scope>NUCLEOTIDE SEQUENCE [LARGE SCALE GENOMIC DNA]</scope>
    <source>
        <strain evidence="2 3">2629</strain>
    </source>
</reference>
<evidence type="ECO:0000313" key="3">
    <source>
        <dbReference type="Proteomes" id="UP000284842"/>
    </source>
</evidence>
<name>A0A409X0M0_9AGAR</name>
<feature type="compositionally biased region" description="Polar residues" evidence="1">
    <location>
        <begin position="1"/>
        <end position="13"/>
    </location>
</feature>
<evidence type="ECO:0000256" key="1">
    <source>
        <dbReference type="SAM" id="MobiDB-lite"/>
    </source>
</evidence>
<gene>
    <name evidence="2" type="ORF">CVT24_012932</name>
</gene>
<dbReference type="Proteomes" id="UP000284842">
    <property type="component" value="Unassembled WGS sequence"/>
</dbReference>
<feature type="region of interest" description="Disordered" evidence="1">
    <location>
        <begin position="1"/>
        <end position="37"/>
    </location>
</feature>
<dbReference type="AlphaFoldDB" id="A0A409X0M0"/>
<evidence type="ECO:0000313" key="2">
    <source>
        <dbReference type="EMBL" id="PPQ84249.1"/>
    </source>
</evidence>
<feature type="region of interest" description="Disordered" evidence="1">
    <location>
        <begin position="271"/>
        <end position="321"/>
    </location>
</feature>
<feature type="compositionally biased region" description="Polar residues" evidence="1">
    <location>
        <begin position="173"/>
        <end position="182"/>
    </location>
</feature>
<sequence length="390" mass="42694">MSFQSTNHFSSPNAREEEQVARQVILSSPGHQSNPLYVEETEDLPPITRPLPFIPYVPHQSVSGALEEFDNETTLVNSVQGVAGDADNPISISSSSPVRTTPPPTNPWTLAAEAAAIRRRAERARMRQERMVDPTGGSSSIASTSRLPDPPIASTSRLPDPPFQPMDSWAQWAASSPTQDNDYTPDASGWGRWGSGSPASRQEPLLGEIGDNNRNGPRPWGRWDRLTASPEQQEVNDIDDSLTEGRWILPSGEVVAYTPPPAPWFTLSGEEIPFPSETADGTSALAADDLESDHASDSDAAITDDEGDDNDCFDYPLSPLPTPFPFTMPNTGLRTYYARHAALPELTPGWEVVPSSDSDEQEQEELEQAARDNKKCDEHDSNEEQVDEED</sequence>
<proteinExistence type="predicted"/>
<feature type="region of interest" description="Disordered" evidence="1">
    <location>
        <begin position="348"/>
        <end position="390"/>
    </location>
</feature>
<feature type="compositionally biased region" description="Acidic residues" evidence="1">
    <location>
        <begin position="357"/>
        <end position="367"/>
    </location>
</feature>